<dbReference type="RefSeq" id="WP_242075538.1">
    <property type="nucleotide sequence ID" value="NZ_CP049768.1"/>
</dbReference>
<organism evidence="1 2">
    <name type="scientific">Bifidobacterium longum subsp. longum</name>
    <dbReference type="NCBI Taxonomy" id="1679"/>
    <lineage>
        <taxon>Bacteria</taxon>
        <taxon>Bacillati</taxon>
        <taxon>Actinomycetota</taxon>
        <taxon>Actinomycetes</taxon>
        <taxon>Bifidobacteriales</taxon>
        <taxon>Bifidobacteriaceae</taxon>
        <taxon>Bifidobacterium</taxon>
    </lineage>
</organism>
<dbReference type="AlphaFoldDB" id="A0A9Q8QW30"/>
<sequence length="445" mass="51101">MDMISSSGRESIARMIQPSEEKTEDYGTKFLEDSMSLISKSQISDMLKTTQHQLIVLGNGFDLECGLHSRFADFEKARLKIIELSSVAKDTNGESFIQRLRKNGITAWDVILAGDVYRSWSDIESAIQGWMTQLNEDKSAPYSVVTDFLNEENATEMRILHQPNCGVSQWLSEKTEIRVAQFLYCSYFDCRHTGNTMNIWTTAEVAELMLEELHEFERDFAEYLSQEVANNSEYQENALKLLKKIFEILPENYQVDSNHKFSILDFNYTNPFQRVVEKSLDNFSTAVVNVHGSLQNRNIIFGIDGKEHMAEPDVLLFTKTYRLLLLDNKDVSKLVYPESPGAVMGTSTALIKFYGHSLAMSDYSYFQAIFDEIDLYKSNVKLIFLYRPWIKDDGERTSEIEARDGMCHKVSQLLTTYGSTMENKDHGKNLMHKLLLEGRLSVRQI</sequence>
<proteinExistence type="predicted"/>
<dbReference type="Proteomes" id="UP000829452">
    <property type="component" value="Chromosome"/>
</dbReference>
<reference evidence="1" key="1">
    <citation type="submission" date="2020-02" db="EMBL/GenBank/DDBJ databases">
        <title>The Isolation and identification of Lactobacillus and Bifidobacterium species from dairy as potential probiotics for calf scour mitigation.</title>
        <authorList>
            <person name="Dhadda K."/>
            <person name="Guan L."/>
            <person name="Chen Y."/>
            <person name="Malmuthuge N."/>
        </authorList>
    </citation>
    <scope>NUCLEOTIDE SEQUENCE</scope>
    <source>
        <strain evidence="1">B1</strain>
    </source>
</reference>
<dbReference type="InterPro" id="IPR025935">
    <property type="entry name" value="AbiH"/>
</dbReference>
<gene>
    <name evidence="1" type="ORF">G8B11_08785</name>
</gene>
<evidence type="ECO:0000313" key="1">
    <source>
        <dbReference type="EMBL" id="UNL82360.1"/>
    </source>
</evidence>
<evidence type="ECO:0000313" key="2">
    <source>
        <dbReference type="Proteomes" id="UP000829452"/>
    </source>
</evidence>
<dbReference type="EMBL" id="CP049772">
    <property type="protein sequence ID" value="UNL82360.1"/>
    <property type="molecule type" value="Genomic_DNA"/>
</dbReference>
<accession>A0A9Q8QW30</accession>
<dbReference type="Pfam" id="PF14253">
    <property type="entry name" value="AbiH"/>
    <property type="match status" value="1"/>
</dbReference>
<protein>
    <submittedName>
        <fullName evidence="1">Uncharacterized protein</fullName>
    </submittedName>
</protein>
<name>A0A9Q8QW30_BIFLL</name>